<dbReference type="FunFam" id="3.40.50.980:FF:000001">
    <property type="entry name" value="Non-ribosomal peptide synthetase"/>
    <property type="match status" value="4"/>
</dbReference>
<feature type="domain" description="Carrier" evidence="6">
    <location>
        <begin position="2048"/>
        <end position="2122"/>
    </location>
</feature>
<accession>A0A4R5CCI6</accession>
<dbReference type="CDD" id="cd19531">
    <property type="entry name" value="LCL_NRPS-like"/>
    <property type="match status" value="1"/>
</dbReference>
<dbReference type="OrthoDB" id="3671989at2"/>
<dbReference type="GO" id="GO:0009239">
    <property type="term" value="P:enterobactin biosynthetic process"/>
    <property type="evidence" value="ECO:0007669"/>
    <property type="project" value="TreeGrafter"/>
</dbReference>
<dbReference type="InterPro" id="IPR010071">
    <property type="entry name" value="AA_adenyl_dom"/>
</dbReference>
<sequence length="6638" mass="709989">MGEGLTDSAEARREALVQARLSGRARGAARRRFPTADRSGPIALSRGQQQLWALSQIDPDSVEYLVPLALRLRGPLDAGRLRRAWELVCARHEILRTRYGTADGRPVQLIDPPGTPAFEVLEVAGEDEARRVLDEELARPFDLAAEWPARARLLKHADDDHILLVVCHHIACDAWSMQIICQDLGRAYNDGALPAPEGPQYADYAEWERAELAGPALDRKLGYWLAELDGLEPTELPADRRRPAIRGHAGGKVDFALGPELMDGVHKIAEIAEATPYMVLLAAFQALVSRYTGRADVPVGTVVTGRDRPELLNVVGYCLNSLVMRGRWSGDPGFRDLVEATRTKVLNAYDHQQVPFARLVDELDPERDMSRTPLYQVAFTMHEDRAPHLAVPGIEVEQFGDDDAVAKCDLALQVRRDTGGGMSARFQYATALFDEATVERFAGHFRRLLAQVTADPDLRLSGLRLLDDDELAIVNRPRPDAAARAGATLHEIFEETARRTPDAPAVAAGGTTRTYAEVNARANRIARRLRALGAGPERLVGLCLTRGDDLIPALLGILKSGAGYLPLDPVHPADRLGFMLSDARVDVLVTAGEPAERLAPVFTGRVLAVDADDLRADVRAEDAGDLEPVATAQNLAYSIYTSGSTGVPKGVMVTHDNVARLVSTAQEHFAFGPGDVFSMTHSPAFDVSVFEMWAAFAHGAKLVVVPAEVTRSPEELRELLVAERVTVLSQTPTAFSALAADGPLDLRAVVFAGEKLDLPELRPWAEAAGLDRPILVNMYGITETTVHTTFHRIIEDDLGPEGGNPIGLPLSDLTVRLLDEWGQLVPVGVPGEIHVAGPGVTRGYARRPGLTASRYLPDPFGPPGSRMYRSGDLARWRPDGRLDFLGRADQQIKIRGYRVELGEIEAVLAGHPGVREAVVVKEDRPSGARLVGYLVPDGAPPPPAELAAYCAGFLPDYMVPSAFLALERIPMNANGKLDRKALPAVDRAALRAGGERVAPSTPAERAMAAVWQRVLDVPEVGVRDGFFELGGDSIRAVALVGELRAEGFAASVRDVFAHRTIASLLDALPDREPGGAELDVLVQPFELISDADRARLPEGAQDAYPLSQNQIGMLVEMLVDSGDNLYHNVSAFEVHDGHPFDADAFRAAAATLAARHEVLRTSIDLERYSVPMQVVHASAALDTRVFDLRDVSDPARLAELLEEHSRGERARLFDLGVPGLLRLHVHLTRATGYRVAVTECHPILEGWSHHSLVMELIGLYDRYRDGLPMEEPEPVAVRFADFVAAERRILASEESAGYWRDVLERNARFQLPAGWQDPDAAPGDRYQVSVLWSDLEAGLRELATEAGASLKAVMVSALLKVMSQLTDEEGFYLGLVCDGRPEVLGADRVYGMYLNTVPLVAERSAGTWRELVRATFAREVELWPHRGYPTAAIQRAAGGRERLYQVIFNYQDFHQVDLGTVAPAGDDSPTEFPLTISSRGGQVVLTADPRVLGREHGERIGAMFRAVLRAMATGEGGPRDVWLPEAERARLTGEWAVGDRDPGLGHTLALIEARVAASPNATAVMAGAERLTFGELDRAANRLARRLAEAGAGPDSIVGILLDRSPALLVSVLAVWKTGAAYLPLDGAVPADRIRGMLDDSDVRLLVTAEGRDGFGRHVVTPEDGFGEPTAAVPTAPADLDRLAYVIYTSGSTGKPKGVRVSHRNLATYLNFAVIDYMGRSAAPEPGGAPLFSAFGSDLVVTTLFAPLICGRPVHVLPPDLDPADLGAAIAASGPYDFIKLTPSHLDVLGRQLEPAQVAGLASAVVPGGEALAGDAAARWADMLGPGGRVMNEYGPTEITVGNSTFEVDGPCADQVVPIGRPMPGTTMLVLDRNLEPVPVGVPGELCVGGSGVTHGYGGRPGLTADRYMPDPYGPPGSRLYRTGDITRWRSDGVVEFIGRRDEQVKLRGNRVEPGEIEGVLSRHPAVSAARVVVVEGLLVAYYVPAEQAAETDGDELRRHCAALLPEYMVPAGYVPLERIPLTPVGKVDRAALPAFDSGALSGGDLVEPRTPAEERVAAIWRDVLDLERVGVHDSFFDRGGDSISVVSLVAALRQDGLDVGVRDVFASPTVAELCERLTGRAAPAEAAPPVEPFALLDPADRAALPDGLADAYPLSRNQLGMLIETQLSAEAHYHDISSFLIDDGQPFDMERFRRAVRDTALAHDVLRTSVALEGFSLPLQLVHAEAEIECGLRDLRGLGKAAQDAELEAFVAAERGRLFDLAAPKPLIRVVVHVQSDDAWRCTFVKSHAILDGWSYHLLLEELLDRYRDAGHAPPPVPVRFADVIAAELAALESAEDRDHWRDVTGRPRFTLPADWHGDLDAPAVQIRSGIPYRHLDARLRVLAADAGVPIKSVLAAAFAKVLGLLTGEAEFFAGTVAHTRPEVVGGDRVLGTFLNTLPLPIDRTARTWGELARRMLAEEQRAWPHRDYPLAAMGSLGAAGDGTDRLIDVFFSYLDFGGTGAGEGSDHVVDEGNGLNRSSTEFALGVTALRGYLSLRTHSHALTQANADRIAGLFRTVLEDMAENGADGAAWGTPDDQRGAPASWDASAGALDGDDAVLRVTADPSSIAVVHGDRELDYGWLDVASSWVAEQVAVHAGPGGVVGVRMERSPEMVAALLGVVKAGAAYLPLDPAYPAERLEFMLQDSGAAALLTSAEPDGTLPAWAGPTVVVEPTVLDGRRDASSRPDEAPRPGPAAVTPEHPAYVMYTSGSTGRPKAIVVPHRAVVRLVRGAGYLALGADSRFAHISSTSFDSSTLEVWGPLLNGGRIVILDQETVLTPAALAQALRATGTTHLWMTATLFNHTVREEPAAVASVGTVLIGGEALDPATVRNVQRTGAPGRLLNGYGPTENTTFSTVHDIGEVAPDAASIPIGRLIPGTTGHVVDADLEPAVAGVPGELVVGGAGLAHGYLGRPAETAERFVPDPHGPPGARLYRTGDLVRRLPDGTLDFLGRLDQQIKLRGYRIETGEITAALTALPGVAQAVVTVIDDRLIAYYVPDTEGSQGQDGRDGVDAVTPRGLRAGLDRALPAHLVPAGYVAVDAIPVTVNGKLDRDRLPEPGAAAFTTAVQPRTAAERSVAQVWSRVLAVAEPGVEDDFFAAGGDSIRAVALVGALREAGYAVSVRDLFELRTIARVAAHAGAPRGDVADALVEPFALVPEQDRPRLPAPLDDAYPVGQVQLGMLVEMLAGGDGNRYQHCASFMIRDDVPFDGDALRAAVERVVARHETLRTSFDLYSFSVPLQLVHPAVHVPVRIEDLRARSAAERERRIRSYIDGERRRGLDPAIAPLLRVAVHLEPDGWRLAFTQSHALTEGWSQHSLLMEVVEEYQAIRDGAATPAPAAPAVRFADTIAAELDALADAEQRGHWEQVTTGRRPFTLPPGWAGDGPATDYRVEVPLADLRARLVEVADEAGFPAKTVLLAAHLAVLSAVAGEGAVHTGLVCDTRPEIAGADLVHGMYVNTLPVPVPRGPATWRELCAEVFAAELALWPHRRFPLPEIQRVAGGGRLINVIFNYQNFHVVDEEQVDVAAGMGGGATEFDLEVNTSGSGLAIKSNTRVLGRDRAELLAAMHRAALEAIAADLDGDARTGLLPAAERDRLAALNETARPAPWTSFEERFAEVAAAYPDRIAVGGLTYAALDAEANRLARYLRGLGAGPETVVGLYAARSVSSVLGVLAVLKAGAAYVPLAADRPLDRLAFMADDAGVSLLLTESGAPELPGDYTAVPLDRPQAWAGQSPDGLAAADPAHLAYVIYTSGSTGNPKGVLVHRAGMVNHLHAKIEDLRMDGATVLVHNASLAFDISVWQMLAVLATGGRLVVADDDTALDPLELFALTRDQHATVLEVVPSLLRAALDAWEVGADAPHLPELRFLVVTGEAFPPDLVNRWLARYPHVELVNAYGPTECSDDVTHAFVLSAGQDEGGRVPIGRPVRNTRLYVLDEWSEPVPGGVAGELYVGGAGVARGYAGHPGRTAATFLPDPYGPPGSRLYRTGDLVRWTDDDELEFLGRDDGQVKIRGARIELGEVETALRARPEIADAAAAVHRDAAGTALLTGYVVAAPGRTIDAAAVRTALAGTLPAAAVPGALVVLDALPLTPNGKIDRKALPAPAPGQGFPEAARTPGSAATGAGQEWVAGIWREVLGIAEVGADESFFDLGGDSIRAVAVVGRMRAAGVAVTVRDVFERRTVAELAGLAGRVGAAAPPPAAVEPFALLSDEDRAALPEGLDDAYPMSQLQLGMISEFMAGGERNVYHNVASTRIKDDAAFDAGAFHAAVAEIVARHEILRTSLHLTGYSVPMQLVHAEVEALSAVHEPGDLDDFMLRERADVFDFTRAPLLRAAAHAGTGGDWWLTLTFSHTILDGWSQHTLQMELITTYRRLRDTGEAGPRERGVRYADFVAGELASLAGEEDRAYWRRIVTDYRPFTPPAPTAAELADAGPGSYNIEVPLDDLGERLRARAAEADVPLKTVLLAAHLTALDALAPGGRFHTGLVQHARPEVVGADQAIGMFLSTLPIPFDGAAGTWRELLARTFEAELETWAHRRYPAPAVQALWKGGGRLVPAYFNYIDFHQTDDRAIDTEARATEAPTEFGLAVHAFGDRRVVLTADARTISEDTARRLAGLERQVLEAVADGLDGDARRFAAPPQTGDCLHDLFAEQAAATPDATAVIAGGARLSYAETERRAARLAAHLTSLGIGPDDLVGVCLERGENLLPALLGVLKAGAGYLPLDPENPLDRLAYMVADADVRVVVGDDRAAALRERCGAIFIGTDGIDPGEGPAGGARAVPDNLAYAIYTSGSTGRPKGVAVTHRNVVRLITTAQEHYAFEDTDVFSMTHSYAFDVSVFEMWGALLNGGAVLVVPPDVTRMPDELLDELIEHEVTVLSQTPTAFRALLTAGDLDRKLKQVALRAVVFAGERLEFSDLAPWVERRGLGRTAMVNMYGITETTVHTTYHRLSKRDLAPDAPNTVGRPLSDLTVDLLDEDGHPVPPGAVGEIHVSGPGVARGYLGRPGLTAARFVPDPQGPPGARRYRSGDTARRTRDGVLEFVGRIDDQVKIHGYRVELGEVEAALAASPGVRHGVVALRRDASGEPRLIGYVVPDGDAAFDPAALRERLPHYMVPSAFVELEALPLTVNGKLDRRTLPEPAARRDGDAVELPSPFHERIAALWRTVLGVERVTLDDRFFDLGGDSIRAVVLVATLREEGYGITTRELMEHEGFAELCALLAARAGTAEDAPRTEPFALLSAADRERLPDGLTDAYPATRNQVGMLIEMLASSESGRPGYHQVSSVRIRDGRPFSAGDFRRAVAALAERHEALRTSFDAYGHSEPLQLVHEHVEIPVEITGPDVPDEEIEAHVASRRAMVFDPAEPPLLSLHVHLCGDDGWQLTVAYAHAILDGWSLRLLLRELIETYQGLPARPAPAERFADTVAAELRALGSADDRAFWLETLRTHAKFELPPAWLDRDAVSESYDLDIDLRPLDEGLRRLARTVRAPLKSVMLAAHLTVLRALTPEPAFHSGLTTHVRREAHDAERSLGMHLNVLPFPSPPAAATWRELVRLVFDREAAQWAHRHFPMPELQRASGEAGRLVDVYFSYQDFAETDRDSGTTEVTGTGGFAVNEFVFSVATAPGRLVLRFGAAGVTPEHAALLAELYQSVLEAMAADPDGSTDAVLPAARVAELAGREQGAAPSASASVLERFEAQAARTPEAVAVVQGAEELTYAELDERAERLAGRLRELGARTESVVGIVLDRGPGLLAAMLASWKAGAAYLPIDPASPAARIDDLLRESGAAAVVTTDGARALPGAVPPPRAVPPAPGAAEPPDRLAYLIYTSGSTGRPKGVAVTHRSLANHLDWAARELVAAGPGGGALFSSTAFDLVVPNLWAPLLAGERVWMLPAGDDLTRLGERLAEAGPFGFLKLTPGHLEILTRQLTAEQAGALAATIVVAGEVFPVPLAEQWRGMLGDGRVVNEYGPSEATVGTCVHPLDGPVREQGVPIGAPLPGMVMRVLDGRMRRVPAGVDGELFVGGTGLARGYHRSPAGTAAAFVPDPYGPPGARLYRTGDRARWLPDGTVDFLGRDDDLVKIRGYRVGLGEIQAVLAEHASVEEAAVAVTETGDIAAFHVGAADPAELERACAERLPAYMVPASFTEVASIPLNRNGKVDRAELLRHRTGGHTRAYLEPATPAERALAAIICEVLGAERCGRDDGFHTLGGHSIQAIQVTAAARDAGLPLTLHMLYQHETLRELAAAVDQKNPAPPASVPTVPARAASRYREVLERALAESTVPGASLALIENGELVELEAFGFVDAARTAPVRADTVFQVGSLSKHVTALAALKLVDEGLDLDGDVNHYLESWRVPGPADAVPVTLRHLLGHRSGLTPNEGKGFLPGTGAPPVAEILAADVTRELVPGEAFRRANVHFLVVQQLLEDMTRTPFAELVDGLVMQPLGLRHSGFDQNLPLAAGRSAAWGHDELGATIEGRYRVRADQAAAGLWATAADLAEVVMEVRRGRLGRPRALLSRETSAAMLTPEADSGYGLGTIVEVSEGDVHYGHGGTPIGYHGFALGHLHAASGFVLLTNGDLGPGIVKALTLALDRKPA</sequence>
<dbReference type="Gene3D" id="3.30.559.30">
    <property type="entry name" value="Nonribosomal peptide synthetase, condensation domain"/>
    <property type="match status" value="6"/>
</dbReference>
<dbReference type="SMART" id="SM00823">
    <property type="entry name" value="PKS_PP"/>
    <property type="match status" value="6"/>
</dbReference>
<dbReference type="InterPro" id="IPR020806">
    <property type="entry name" value="PKS_PP-bd"/>
</dbReference>
<comment type="similarity">
    <text evidence="2">Belongs to the ATP-dependent AMP-binding enzyme family.</text>
</comment>
<dbReference type="InterPro" id="IPR025110">
    <property type="entry name" value="AMP-bd_C"/>
</dbReference>
<evidence type="ECO:0000256" key="5">
    <source>
        <dbReference type="SAM" id="MobiDB-lite"/>
    </source>
</evidence>
<dbReference type="InterPro" id="IPR023213">
    <property type="entry name" value="CAT-like_dom_sf"/>
</dbReference>
<reference evidence="7 8" key="1">
    <citation type="submission" date="2019-03" db="EMBL/GenBank/DDBJ databases">
        <title>Draft genome sequences of novel Actinobacteria.</title>
        <authorList>
            <person name="Sahin N."/>
            <person name="Ay H."/>
            <person name="Saygin H."/>
        </authorList>
    </citation>
    <scope>NUCLEOTIDE SEQUENCE [LARGE SCALE GENOMIC DNA]</scope>
    <source>
        <strain evidence="7 8">H3C3</strain>
    </source>
</reference>
<dbReference type="SUPFAM" id="SSF47336">
    <property type="entry name" value="ACP-like"/>
    <property type="match status" value="6"/>
</dbReference>
<dbReference type="InterPro" id="IPR012338">
    <property type="entry name" value="Beta-lactam/transpept-like"/>
</dbReference>
<evidence type="ECO:0000313" key="8">
    <source>
        <dbReference type="Proteomes" id="UP000294513"/>
    </source>
</evidence>
<dbReference type="PANTHER" id="PTHR45527">
    <property type="entry name" value="NONRIBOSOMAL PEPTIDE SYNTHETASE"/>
    <property type="match status" value="1"/>
</dbReference>
<dbReference type="InterPro" id="IPR036736">
    <property type="entry name" value="ACP-like_sf"/>
</dbReference>
<feature type="region of interest" description="Disordered" evidence="5">
    <location>
        <begin position="4145"/>
        <end position="4164"/>
    </location>
</feature>
<dbReference type="PANTHER" id="PTHR45527:SF1">
    <property type="entry name" value="FATTY ACID SYNTHASE"/>
    <property type="match status" value="1"/>
</dbReference>
<dbReference type="PROSITE" id="PS00012">
    <property type="entry name" value="PHOSPHOPANTETHEINE"/>
    <property type="match status" value="4"/>
</dbReference>
<dbReference type="InterPro" id="IPR045851">
    <property type="entry name" value="AMP-bd_C_sf"/>
</dbReference>
<evidence type="ECO:0000256" key="1">
    <source>
        <dbReference type="ARBA" id="ARBA00001957"/>
    </source>
</evidence>
<dbReference type="NCBIfam" id="NF003417">
    <property type="entry name" value="PRK04813.1"/>
    <property type="match status" value="6"/>
</dbReference>
<dbReference type="InterPro" id="IPR001466">
    <property type="entry name" value="Beta-lactam-related"/>
</dbReference>
<dbReference type="Proteomes" id="UP000294513">
    <property type="component" value="Unassembled WGS sequence"/>
</dbReference>
<dbReference type="Gene3D" id="2.30.38.10">
    <property type="entry name" value="Luciferase, Domain 3"/>
    <property type="match status" value="3"/>
</dbReference>
<dbReference type="RefSeq" id="WP_131889824.1">
    <property type="nucleotide sequence ID" value="NZ_SMKU01000016.1"/>
</dbReference>
<feature type="domain" description="Carrier" evidence="6">
    <location>
        <begin position="998"/>
        <end position="1072"/>
    </location>
</feature>
<dbReference type="GO" id="GO:0043041">
    <property type="term" value="P:amino acid activation for nonribosomal peptide biosynthetic process"/>
    <property type="evidence" value="ECO:0007669"/>
    <property type="project" value="TreeGrafter"/>
</dbReference>
<proteinExistence type="inferred from homology"/>
<dbReference type="GO" id="GO:0005829">
    <property type="term" value="C:cytosol"/>
    <property type="evidence" value="ECO:0007669"/>
    <property type="project" value="TreeGrafter"/>
</dbReference>
<dbReference type="InterPro" id="IPR001242">
    <property type="entry name" value="Condensation_dom"/>
</dbReference>
<evidence type="ECO:0000256" key="3">
    <source>
        <dbReference type="ARBA" id="ARBA00022450"/>
    </source>
</evidence>
<keyword evidence="4" id="KW-0597">Phosphoprotein</keyword>
<feature type="domain" description="Carrier" evidence="6">
    <location>
        <begin position="5193"/>
        <end position="5267"/>
    </location>
</feature>
<dbReference type="InterPro" id="IPR009081">
    <property type="entry name" value="PP-bd_ACP"/>
</dbReference>
<dbReference type="InterPro" id="IPR000873">
    <property type="entry name" value="AMP-dep_synth/lig_dom"/>
</dbReference>
<dbReference type="InterPro" id="IPR006162">
    <property type="entry name" value="Ppantetheine_attach_site"/>
</dbReference>
<dbReference type="FunFam" id="1.10.1200.10:FF:000005">
    <property type="entry name" value="Nonribosomal peptide synthetase 1"/>
    <property type="match status" value="2"/>
</dbReference>
<dbReference type="EMBL" id="SMKU01000016">
    <property type="protein sequence ID" value="TDD94832.1"/>
    <property type="molecule type" value="Genomic_DNA"/>
</dbReference>
<evidence type="ECO:0000256" key="4">
    <source>
        <dbReference type="ARBA" id="ARBA00022553"/>
    </source>
</evidence>
<name>A0A4R5CCI6_9ACTN</name>
<dbReference type="Pfam" id="PF00668">
    <property type="entry name" value="Condensation"/>
    <property type="match status" value="6"/>
</dbReference>
<evidence type="ECO:0000313" key="7">
    <source>
        <dbReference type="EMBL" id="TDD94832.1"/>
    </source>
</evidence>
<dbReference type="Gene3D" id="3.40.710.10">
    <property type="entry name" value="DD-peptidase/beta-lactamase superfamily"/>
    <property type="match status" value="1"/>
</dbReference>
<keyword evidence="3" id="KW-0596">Phosphopantetheine</keyword>
<dbReference type="Pfam" id="PF13193">
    <property type="entry name" value="AMP-binding_C"/>
    <property type="match status" value="5"/>
</dbReference>
<dbReference type="SUPFAM" id="SSF56601">
    <property type="entry name" value="beta-lactamase/transpeptidase-like"/>
    <property type="match status" value="1"/>
</dbReference>
<feature type="domain" description="Carrier" evidence="6">
    <location>
        <begin position="6219"/>
        <end position="6293"/>
    </location>
</feature>
<dbReference type="FunFam" id="2.30.38.10:FF:000001">
    <property type="entry name" value="Non-ribosomal peptide synthetase PvdI"/>
    <property type="match status" value="1"/>
</dbReference>
<feature type="domain" description="Carrier" evidence="6">
    <location>
        <begin position="3110"/>
        <end position="3184"/>
    </location>
</feature>
<dbReference type="Gene3D" id="3.40.50.12780">
    <property type="entry name" value="N-terminal domain of ligase-like"/>
    <property type="match status" value="3"/>
</dbReference>
<dbReference type="CDD" id="cd17643">
    <property type="entry name" value="A_NRPS_Cytc1-like"/>
    <property type="match status" value="2"/>
</dbReference>
<dbReference type="InterPro" id="IPR042099">
    <property type="entry name" value="ANL_N_sf"/>
</dbReference>
<dbReference type="FunFam" id="3.30.300.30:FF:000010">
    <property type="entry name" value="Enterobactin synthetase component F"/>
    <property type="match status" value="1"/>
</dbReference>
<evidence type="ECO:0000259" key="6">
    <source>
        <dbReference type="PROSITE" id="PS50075"/>
    </source>
</evidence>
<feature type="domain" description="Carrier" evidence="6">
    <location>
        <begin position="4163"/>
        <end position="4237"/>
    </location>
</feature>
<keyword evidence="8" id="KW-1185">Reference proteome</keyword>
<dbReference type="GO" id="GO:0008610">
    <property type="term" value="P:lipid biosynthetic process"/>
    <property type="evidence" value="ECO:0007669"/>
    <property type="project" value="UniProtKB-ARBA"/>
</dbReference>
<comment type="caution">
    <text evidence="7">The sequence shown here is derived from an EMBL/GenBank/DDBJ whole genome shotgun (WGS) entry which is preliminary data.</text>
</comment>
<dbReference type="Gene3D" id="3.30.300.30">
    <property type="match status" value="6"/>
</dbReference>
<dbReference type="PROSITE" id="PS50075">
    <property type="entry name" value="CARRIER"/>
    <property type="match status" value="6"/>
</dbReference>
<dbReference type="SUPFAM" id="SSF52777">
    <property type="entry name" value="CoA-dependent acyltransferases"/>
    <property type="match status" value="12"/>
</dbReference>
<dbReference type="GO" id="GO:0009366">
    <property type="term" value="C:enterobactin synthetase complex"/>
    <property type="evidence" value="ECO:0007669"/>
    <property type="project" value="TreeGrafter"/>
</dbReference>
<dbReference type="FunFam" id="3.40.50.12780:FF:000012">
    <property type="entry name" value="Non-ribosomal peptide synthetase"/>
    <property type="match status" value="2"/>
</dbReference>
<organism evidence="7 8">
    <name type="scientific">Actinomadura rubrisoli</name>
    <dbReference type="NCBI Taxonomy" id="2530368"/>
    <lineage>
        <taxon>Bacteria</taxon>
        <taxon>Bacillati</taxon>
        <taxon>Actinomycetota</taxon>
        <taxon>Actinomycetes</taxon>
        <taxon>Streptosporangiales</taxon>
        <taxon>Thermomonosporaceae</taxon>
        <taxon>Actinomadura</taxon>
    </lineage>
</organism>
<dbReference type="GO" id="GO:0031177">
    <property type="term" value="F:phosphopantetheine binding"/>
    <property type="evidence" value="ECO:0007669"/>
    <property type="project" value="InterPro"/>
</dbReference>
<dbReference type="Gene3D" id="3.30.559.10">
    <property type="entry name" value="Chloramphenicol acetyltransferase-like domain"/>
    <property type="match status" value="6"/>
</dbReference>
<dbReference type="PROSITE" id="PS00455">
    <property type="entry name" value="AMP_BINDING"/>
    <property type="match status" value="4"/>
</dbReference>
<dbReference type="Gene3D" id="1.10.1200.10">
    <property type="entry name" value="ACP-like"/>
    <property type="match status" value="5"/>
</dbReference>
<dbReference type="CDD" id="cd12117">
    <property type="entry name" value="A_NRPS_Srf_like"/>
    <property type="match status" value="1"/>
</dbReference>
<dbReference type="NCBIfam" id="TIGR01733">
    <property type="entry name" value="AA-adenyl-dom"/>
    <property type="match status" value="6"/>
</dbReference>
<feature type="region of interest" description="Disordered" evidence="5">
    <location>
        <begin position="2718"/>
        <end position="2740"/>
    </location>
</feature>
<dbReference type="GO" id="GO:0047527">
    <property type="term" value="F:2,3-dihydroxybenzoate-serine ligase activity"/>
    <property type="evidence" value="ECO:0007669"/>
    <property type="project" value="TreeGrafter"/>
</dbReference>
<feature type="compositionally biased region" description="Basic and acidic residues" evidence="5">
    <location>
        <begin position="2718"/>
        <end position="2731"/>
    </location>
</feature>
<dbReference type="SUPFAM" id="SSF56801">
    <property type="entry name" value="Acetyl-CoA synthetase-like"/>
    <property type="match status" value="6"/>
</dbReference>
<dbReference type="InterPro" id="IPR020845">
    <property type="entry name" value="AMP-binding_CS"/>
</dbReference>
<dbReference type="Pfam" id="PF00550">
    <property type="entry name" value="PP-binding"/>
    <property type="match status" value="6"/>
</dbReference>
<dbReference type="Pfam" id="PF00144">
    <property type="entry name" value="Beta-lactamase"/>
    <property type="match status" value="1"/>
</dbReference>
<dbReference type="CDD" id="cd05930">
    <property type="entry name" value="A_NRPS"/>
    <property type="match status" value="3"/>
</dbReference>
<protein>
    <submittedName>
        <fullName evidence="7">Amino acid adenylation domain-containing protein</fullName>
    </submittedName>
</protein>
<evidence type="ECO:0000256" key="2">
    <source>
        <dbReference type="ARBA" id="ARBA00006432"/>
    </source>
</evidence>
<dbReference type="Pfam" id="PF00501">
    <property type="entry name" value="AMP-binding"/>
    <property type="match status" value="6"/>
</dbReference>
<gene>
    <name evidence="7" type="ORF">E1298_06165</name>
</gene>
<comment type="cofactor">
    <cofactor evidence="1">
        <name>pantetheine 4'-phosphate</name>
        <dbReference type="ChEBI" id="CHEBI:47942"/>
    </cofactor>
</comment>
<dbReference type="Gene3D" id="3.40.50.1820">
    <property type="entry name" value="alpha/beta hydrolase"/>
    <property type="match status" value="1"/>
</dbReference>
<dbReference type="Gene3D" id="3.40.50.980">
    <property type="match status" value="6"/>
</dbReference>
<dbReference type="InterPro" id="IPR029058">
    <property type="entry name" value="AB_hydrolase_fold"/>
</dbReference>